<dbReference type="STRING" id="349521.HCH_05282"/>
<dbReference type="SUPFAM" id="SSF57716">
    <property type="entry name" value="Glucocorticoid receptor-like (DNA-binding domain)"/>
    <property type="match status" value="1"/>
</dbReference>
<sequence length="78" mass="9002">MIDKSSTSSATRTALEVDCPTCGKKVPWTQENEFRPFCSKRCQMIDLGAWASEEYRIAEAEEKDKWSETEDERPKDSH</sequence>
<dbReference type="Pfam" id="PF03884">
    <property type="entry name" value="YacG"/>
    <property type="match status" value="1"/>
</dbReference>
<feature type="binding site" evidence="3">
    <location>
        <position position="22"/>
    </location>
    <ligand>
        <name>Zn(2+)</name>
        <dbReference type="ChEBI" id="CHEBI:29105"/>
    </ligand>
</feature>
<dbReference type="InterPro" id="IPR005584">
    <property type="entry name" value="DNA_gyrase_inhibitor_YacG"/>
</dbReference>
<evidence type="ECO:0000256" key="1">
    <source>
        <dbReference type="ARBA" id="ARBA00022723"/>
    </source>
</evidence>
<keyword evidence="5" id="KW-1185">Reference proteome</keyword>
<dbReference type="PANTHER" id="PTHR36150">
    <property type="entry name" value="DNA GYRASE INHIBITOR YACG"/>
    <property type="match status" value="1"/>
</dbReference>
<organism evidence="4 5">
    <name type="scientific">Hahella chejuensis (strain KCTC 2396)</name>
    <dbReference type="NCBI Taxonomy" id="349521"/>
    <lineage>
        <taxon>Bacteria</taxon>
        <taxon>Pseudomonadati</taxon>
        <taxon>Pseudomonadota</taxon>
        <taxon>Gammaproteobacteria</taxon>
        <taxon>Oceanospirillales</taxon>
        <taxon>Hahellaceae</taxon>
        <taxon>Hahella</taxon>
    </lineage>
</organism>
<dbReference type="GO" id="GO:0006355">
    <property type="term" value="P:regulation of DNA-templated transcription"/>
    <property type="evidence" value="ECO:0007669"/>
    <property type="project" value="InterPro"/>
</dbReference>
<keyword evidence="1 3" id="KW-0479">Metal-binding</keyword>
<feature type="binding site" evidence="3">
    <location>
        <position position="42"/>
    </location>
    <ligand>
        <name>Zn(2+)</name>
        <dbReference type="ChEBI" id="CHEBI:29105"/>
    </ligand>
</feature>
<comment type="function">
    <text evidence="3">Inhibits all the catalytic activities of DNA gyrase by preventing its interaction with DNA. Acts by binding directly to the C-terminal domain of GyrB, which probably disrupts DNA binding by the gyrase.</text>
</comment>
<name>Q2SBL8_HAHCH</name>
<dbReference type="InterPro" id="IPR013088">
    <property type="entry name" value="Znf_NHR/GATA"/>
</dbReference>
<keyword evidence="2 3" id="KW-0862">Zinc</keyword>
<dbReference type="Proteomes" id="UP000000238">
    <property type="component" value="Chromosome"/>
</dbReference>
<comment type="subunit">
    <text evidence="3">Interacts with GyrB.</text>
</comment>
<protein>
    <recommendedName>
        <fullName evidence="3">DNA gyrase inhibitor YacG</fullName>
    </recommendedName>
</protein>
<evidence type="ECO:0000256" key="3">
    <source>
        <dbReference type="HAMAP-Rule" id="MF_00649"/>
    </source>
</evidence>
<dbReference type="AlphaFoldDB" id="Q2SBL8"/>
<dbReference type="GO" id="GO:0008270">
    <property type="term" value="F:zinc ion binding"/>
    <property type="evidence" value="ECO:0007669"/>
    <property type="project" value="UniProtKB-UniRule"/>
</dbReference>
<dbReference type="NCBIfam" id="NF001638">
    <property type="entry name" value="PRK00418.1"/>
    <property type="match status" value="1"/>
</dbReference>
<dbReference type="OrthoDB" id="9809663at2"/>
<proteinExistence type="inferred from homology"/>
<dbReference type="EMBL" id="CP000155">
    <property type="protein sequence ID" value="ABC31956.1"/>
    <property type="molecule type" value="Genomic_DNA"/>
</dbReference>
<reference evidence="4 5" key="1">
    <citation type="journal article" date="2005" name="Nucleic Acids Res.">
        <title>Genomic blueprint of Hahella chejuensis, a marine microbe producing an algicidal agent.</title>
        <authorList>
            <person name="Jeong H."/>
            <person name="Yim J.H."/>
            <person name="Lee C."/>
            <person name="Choi S.-H."/>
            <person name="Park Y.K."/>
            <person name="Yoon S.H."/>
            <person name="Hur C.-G."/>
            <person name="Kang H.-Y."/>
            <person name="Kim D."/>
            <person name="Lee H.H."/>
            <person name="Park K.H."/>
            <person name="Park S.-H."/>
            <person name="Park H.-S."/>
            <person name="Lee H.K."/>
            <person name="Oh T.K."/>
            <person name="Kim J.F."/>
        </authorList>
    </citation>
    <scope>NUCLEOTIDE SEQUENCE [LARGE SCALE GENOMIC DNA]</scope>
    <source>
        <strain evidence="4 5">KCTC 2396</strain>
    </source>
</reference>
<dbReference type="HOGENOM" id="CLU_178280_3_1_6"/>
<dbReference type="PANTHER" id="PTHR36150:SF1">
    <property type="entry name" value="DNA GYRASE INHIBITOR YACG"/>
    <property type="match status" value="1"/>
</dbReference>
<gene>
    <name evidence="3" type="primary">yacG</name>
    <name evidence="4" type="ordered locus">HCH_05282</name>
</gene>
<dbReference type="eggNOG" id="COG3024">
    <property type="taxonomic scope" value="Bacteria"/>
</dbReference>
<feature type="binding site" evidence="3">
    <location>
        <position position="38"/>
    </location>
    <ligand>
        <name>Zn(2+)</name>
        <dbReference type="ChEBI" id="CHEBI:29105"/>
    </ligand>
</feature>
<dbReference type="RefSeq" id="WP_011399020.1">
    <property type="nucleotide sequence ID" value="NC_007645.1"/>
</dbReference>
<dbReference type="KEGG" id="hch:HCH_05282"/>
<dbReference type="GO" id="GO:0008657">
    <property type="term" value="F:DNA topoisomerase type II (double strand cut, ATP-hydrolyzing) inhibitor activity"/>
    <property type="evidence" value="ECO:0007669"/>
    <property type="project" value="UniProtKB-UniRule"/>
</dbReference>
<comment type="similarity">
    <text evidence="3">Belongs to the DNA gyrase inhibitor YacG family.</text>
</comment>
<accession>Q2SBL8</accession>
<comment type="cofactor">
    <cofactor evidence="3">
        <name>Zn(2+)</name>
        <dbReference type="ChEBI" id="CHEBI:29105"/>
    </cofactor>
    <text evidence="3">Binds 1 zinc ion.</text>
</comment>
<evidence type="ECO:0000256" key="2">
    <source>
        <dbReference type="ARBA" id="ARBA00022833"/>
    </source>
</evidence>
<dbReference type="Gene3D" id="3.30.50.10">
    <property type="entry name" value="Erythroid Transcription Factor GATA-1, subunit A"/>
    <property type="match status" value="1"/>
</dbReference>
<dbReference type="HAMAP" id="MF_00649">
    <property type="entry name" value="DNA_gyrase_inhibitor_YacG"/>
    <property type="match status" value="1"/>
</dbReference>
<evidence type="ECO:0000313" key="4">
    <source>
        <dbReference type="EMBL" id="ABC31956.1"/>
    </source>
</evidence>
<feature type="binding site" evidence="3">
    <location>
        <position position="19"/>
    </location>
    <ligand>
        <name>Zn(2+)</name>
        <dbReference type="ChEBI" id="CHEBI:29105"/>
    </ligand>
</feature>
<evidence type="ECO:0000313" key="5">
    <source>
        <dbReference type="Proteomes" id="UP000000238"/>
    </source>
</evidence>